<organism evidence="1 2">
    <name type="scientific">Escherichia coli ISC7</name>
    <dbReference type="NCBI Taxonomy" id="1432555"/>
    <lineage>
        <taxon>Bacteria</taxon>
        <taxon>Pseudomonadati</taxon>
        <taxon>Pseudomonadota</taxon>
        <taxon>Gammaproteobacteria</taxon>
        <taxon>Enterobacterales</taxon>
        <taxon>Enterobacteriaceae</taxon>
        <taxon>Escherichia</taxon>
    </lineage>
</organism>
<dbReference type="EMBL" id="CBWN010000161">
    <property type="protein sequence ID" value="CDL29439.1"/>
    <property type="molecule type" value="Genomic_DNA"/>
</dbReference>
<name>W1F4X6_ECOLX</name>
<protein>
    <submittedName>
        <fullName evidence="1">Uncharacterized protein</fullName>
    </submittedName>
</protein>
<sequence>MTCINGMNNGVLLINHAMTKKNAHLLKQQQHQIKIVHTRKPHFPLKTRNIHCLRLTFFELLQKNENS</sequence>
<comment type="caution">
    <text evidence="1">The sequence shown here is derived from an EMBL/GenBank/DDBJ whole genome shotgun (WGS) entry which is preliminary data.</text>
</comment>
<evidence type="ECO:0000313" key="1">
    <source>
        <dbReference type="EMBL" id="CDL29439.1"/>
    </source>
</evidence>
<reference evidence="1 2" key="1">
    <citation type="submission" date="2013-10" db="EMBL/GenBank/DDBJ databases">
        <title>Antibiotic resistance diversity of beta-lactamase producers in the General Hospital Vienna.</title>
        <authorList>
            <person name="Barisic I."/>
            <person name="Mitteregger D."/>
            <person name="Hirschl A.M."/>
            <person name="Noehammer C."/>
            <person name="Wiesinger-Mayr H."/>
        </authorList>
    </citation>
    <scope>NUCLEOTIDE SEQUENCE [LARGE SCALE GENOMIC DNA]</scope>
    <source>
        <strain evidence="1 2">ISC7</strain>
    </source>
</reference>
<dbReference type="Proteomes" id="UP000019199">
    <property type="component" value="Unassembled WGS sequence"/>
</dbReference>
<dbReference type="AlphaFoldDB" id="W1F4X6"/>
<proteinExistence type="predicted"/>
<accession>W1F4X6</accession>
<evidence type="ECO:0000313" key="2">
    <source>
        <dbReference type="Proteomes" id="UP000019199"/>
    </source>
</evidence>